<dbReference type="InterPro" id="IPR036390">
    <property type="entry name" value="WH_DNA-bd_sf"/>
</dbReference>
<keyword evidence="3" id="KW-0804">Transcription</keyword>
<dbReference type="Pfam" id="PF00392">
    <property type="entry name" value="GntR"/>
    <property type="match status" value="1"/>
</dbReference>
<accession>A0A9W5X5A7</accession>
<keyword evidence="6" id="KW-1185">Reference proteome</keyword>
<dbReference type="InterPro" id="IPR036388">
    <property type="entry name" value="WH-like_DNA-bd_sf"/>
</dbReference>
<dbReference type="EMBL" id="BMJD01000009">
    <property type="protein sequence ID" value="GGB38935.1"/>
    <property type="molecule type" value="Genomic_DNA"/>
</dbReference>
<gene>
    <name evidence="5" type="ORF">GCM10011409_15570</name>
</gene>
<name>A0A9W5X5A7_9BACI</name>
<dbReference type="Pfam" id="PF07729">
    <property type="entry name" value="FCD"/>
    <property type="match status" value="1"/>
</dbReference>
<dbReference type="SMART" id="SM00345">
    <property type="entry name" value="HTH_GNTR"/>
    <property type="match status" value="1"/>
</dbReference>
<dbReference type="PANTHER" id="PTHR43537:SF24">
    <property type="entry name" value="GLUCONATE OPERON TRANSCRIPTIONAL REPRESSOR"/>
    <property type="match status" value="1"/>
</dbReference>
<evidence type="ECO:0000313" key="5">
    <source>
        <dbReference type="EMBL" id="GGB38935.1"/>
    </source>
</evidence>
<reference evidence="5" key="2">
    <citation type="submission" date="2020-09" db="EMBL/GenBank/DDBJ databases">
        <authorList>
            <person name="Sun Q."/>
            <person name="Zhou Y."/>
        </authorList>
    </citation>
    <scope>NUCLEOTIDE SEQUENCE</scope>
    <source>
        <strain evidence="5">CGMCC 1.15454</strain>
    </source>
</reference>
<dbReference type="SUPFAM" id="SSF46785">
    <property type="entry name" value="Winged helix' DNA-binding domain"/>
    <property type="match status" value="1"/>
</dbReference>
<dbReference type="PANTHER" id="PTHR43537">
    <property type="entry name" value="TRANSCRIPTIONAL REGULATOR, GNTR FAMILY"/>
    <property type="match status" value="1"/>
</dbReference>
<dbReference type="Gene3D" id="1.20.120.530">
    <property type="entry name" value="GntR ligand-binding domain-like"/>
    <property type="match status" value="1"/>
</dbReference>
<keyword evidence="1" id="KW-0805">Transcription regulation</keyword>
<dbReference type="SUPFAM" id="SSF48008">
    <property type="entry name" value="GntR ligand-binding domain-like"/>
    <property type="match status" value="1"/>
</dbReference>
<sequence length="223" mass="25720">MESEINKRISQQSRSVRDLIYEGLKEAILNGTYEPGFHLRERELSKQFQVSTTPIKEALRQLGKEGLVVTQPRKGTFVSKSVMSSVEEITWARAALEGVAARLAAIKRTDEDLKKLDSIIKRMEQFTGENNTQKLRDYNSEFHHLICQIAKNDYIANQVEAVRSYDQFVRKKALSDVSEHDRAFKDHYLIYAKIKEQDPDGAEEVIRNHINRSLKIALNKKEN</sequence>
<dbReference type="GO" id="GO:0003700">
    <property type="term" value="F:DNA-binding transcription factor activity"/>
    <property type="evidence" value="ECO:0007669"/>
    <property type="project" value="InterPro"/>
</dbReference>
<evidence type="ECO:0000256" key="3">
    <source>
        <dbReference type="ARBA" id="ARBA00023163"/>
    </source>
</evidence>
<comment type="caution">
    <text evidence="5">The sequence shown here is derived from an EMBL/GenBank/DDBJ whole genome shotgun (WGS) entry which is preliminary data.</text>
</comment>
<protein>
    <submittedName>
        <fullName evidence="5">GntR family transcriptional regulator</fullName>
    </submittedName>
</protein>
<evidence type="ECO:0000256" key="2">
    <source>
        <dbReference type="ARBA" id="ARBA00023125"/>
    </source>
</evidence>
<dbReference type="RefSeq" id="WP_188724889.1">
    <property type="nucleotide sequence ID" value="NZ_BMJD01000009.1"/>
</dbReference>
<feature type="domain" description="HTH gntR-type" evidence="4">
    <location>
        <begin position="14"/>
        <end position="81"/>
    </location>
</feature>
<dbReference type="InterPro" id="IPR011711">
    <property type="entry name" value="GntR_C"/>
</dbReference>
<dbReference type="InterPro" id="IPR008920">
    <property type="entry name" value="TF_FadR/GntR_C"/>
</dbReference>
<dbReference type="GO" id="GO:0003677">
    <property type="term" value="F:DNA binding"/>
    <property type="evidence" value="ECO:0007669"/>
    <property type="project" value="UniProtKB-KW"/>
</dbReference>
<evidence type="ECO:0000259" key="4">
    <source>
        <dbReference type="PROSITE" id="PS50949"/>
    </source>
</evidence>
<reference evidence="5" key="1">
    <citation type="journal article" date="2014" name="Int. J. Syst. Evol. Microbiol.">
        <title>Complete genome sequence of Corynebacterium casei LMG S-19264T (=DSM 44701T), isolated from a smear-ripened cheese.</title>
        <authorList>
            <consortium name="US DOE Joint Genome Institute (JGI-PGF)"/>
            <person name="Walter F."/>
            <person name="Albersmeier A."/>
            <person name="Kalinowski J."/>
            <person name="Ruckert C."/>
        </authorList>
    </citation>
    <scope>NUCLEOTIDE SEQUENCE</scope>
    <source>
        <strain evidence="5">CGMCC 1.15454</strain>
    </source>
</reference>
<dbReference type="CDD" id="cd07377">
    <property type="entry name" value="WHTH_GntR"/>
    <property type="match status" value="1"/>
</dbReference>
<dbReference type="Proteomes" id="UP000621492">
    <property type="component" value="Unassembled WGS sequence"/>
</dbReference>
<evidence type="ECO:0000256" key="1">
    <source>
        <dbReference type="ARBA" id="ARBA00023015"/>
    </source>
</evidence>
<keyword evidence="2" id="KW-0238">DNA-binding</keyword>
<dbReference type="PROSITE" id="PS50949">
    <property type="entry name" value="HTH_GNTR"/>
    <property type="match status" value="1"/>
</dbReference>
<dbReference type="Gene3D" id="1.10.10.10">
    <property type="entry name" value="Winged helix-like DNA-binding domain superfamily/Winged helix DNA-binding domain"/>
    <property type="match status" value="1"/>
</dbReference>
<dbReference type="InterPro" id="IPR000524">
    <property type="entry name" value="Tscrpt_reg_HTH_GntR"/>
</dbReference>
<dbReference type="AlphaFoldDB" id="A0A9W5X5A7"/>
<evidence type="ECO:0000313" key="6">
    <source>
        <dbReference type="Proteomes" id="UP000621492"/>
    </source>
</evidence>
<dbReference type="SMART" id="SM00895">
    <property type="entry name" value="FCD"/>
    <property type="match status" value="1"/>
</dbReference>
<proteinExistence type="predicted"/>
<organism evidence="5 6">
    <name type="scientific">Lentibacillus populi</name>
    <dbReference type="NCBI Taxonomy" id="1827502"/>
    <lineage>
        <taxon>Bacteria</taxon>
        <taxon>Bacillati</taxon>
        <taxon>Bacillota</taxon>
        <taxon>Bacilli</taxon>
        <taxon>Bacillales</taxon>
        <taxon>Bacillaceae</taxon>
        <taxon>Lentibacillus</taxon>
    </lineage>
</organism>